<keyword evidence="7" id="KW-0206">Cytoskeleton</keyword>
<keyword evidence="2" id="KW-0808">Transferase</keyword>
<keyword evidence="6" id="KW-0067">ATP-binding</keyword>
<keyword evidence="3 6" id="KW-0833">Ubl conjugation pathway</keyword>
<dbReference type="SUPFAM" id="SSF46988">
    <property type="entry name" value="Tubulin chaperone cofactor A"/>
    <property type="match status" value="1"/>
</dbReference>
<dbReference type="InterPro" id="IPR015940">
    <property type="entry name" value="UBA"/>
</dbReference>
<dbReference type="AlphaFoldDB" id="A0A5N6NTX6"/>
<dbReference type="GO" id="GO:0005829">
    <property type="term" value="C:cytosol"/>
    <property type="evidence" value="ECO:0007669"/>
    <property type="project" value="TreeGrafter"/>
</dbReference>
<dbReference type="InterPro" id="IPR036126">
    <property type="entry name" value="TBCA_sf"/>
</dbReference>
<evidence type="ECO:0000259" key="9">
    <source>
        <dbReference type="PROSITE" id="PS50030"/>
    </source>
</evidence>
<dbReference type="Pfam" id="PF00627">
    <property type="entry name" value="UBA"/>
    <property type="match status" value="1"/>
</dbReference>
<dbReference type="Proteomes" id="UP000326396">
    <property type="component" value="Linkage Group LG17"/>
</dbReference>
<feature type="domain" description="UBA" evidence="9">
    <location>
        <begin position="226"/>
        <end position="265"/>
    </location>
</feature>
<keyword evidence="4 7" id="KW-0143">Chaperone</keyword>
<feature type="domain" description="UBC core" evidence="10">
    <location>
        <begin position="71"/>
        <end position="226"/>
    </location>
</feature>
<evidence type="ECO:0000256" key="4">
    <source>
        <dbReference type="ARBA" id="ARBA00023186"/>
    </source>
</evidence>
<dbReference type="InterPro" id="IPR016135">
    <property type="entry name" value="UBQ-conjugating_enzyme/RWD"/>
</dbReference>
<dbReference type="Gene3D" id="3.10.110.10">
    <property type="entry name" value="Ubiquitin Conjugating Enzyme"/>
    <property type="match status" value="1"/>
</dbReference>
<dbReference type="PROSITE" id="PS50127">
    <property type="entry name" value="UBC_2"/>
    <property type="match status" value="1"/>
</dbReference>
<accession>A0A5N6NTX6</accession>
<dbReference type="SMART" id="SM00212">
    <property type="entry name" value="UBCc"/>
    <property type="match status" value="1"/>
</dbReference>
<comment type="similarity">
    <text evidence="1 7">Belongs to the TBCA family.</text>
</comment>
<evidence type="ECO:0000256" key="6">
    <source>
        <dbReference type="RuleBase" id="RU362109"/>
    </source>
</evidence>
<evidence type="ECO:0000256" key="5">
    <source>
        <dbReference type="PROSITE-ProRule" id="PRU10133"/>
    </source>
</evidence>
<reference evidence="11 12" key="1">
    <citation type="submission" date="2019-05" db="EMBL/GenBank/DDBJ databases">
        <title>Mikania micrantha, genome provides insights into the molecular mechanism of rapid growth.</title>
        <authorList>
            <person name="Liu B."/>
        </authorList>
    </citation>
    <scope>NUCLEOTIDE SEQUENCE [LARGE SCALE GENOMIC DNA]</scope>
    <source>
        <strain evidence="11">NLD-2019</strain>
        <tissue evidence="11">Leaf</tissue>
    </source>
</reference>
<evidence type="ECO:0000313" key="11">
    <source>
        <dbReference type="EMBL" id="KAD5317167.1"/>
    </source>
</evidence>
<dbReference type="InterPro" id="IPR023313">
    <property type="entry name" value="UBQ-conjugating_AS"/>
</dbReference>
<keyword evidence="8" id="KW-0175">Coiled coil</keyword>
<dbReference type="EMBL" id="SZYD01000009">
    <property type="protein sequence ID" value="KAD5317167.1"/>
    <property type="molecule type" value="Genomic_DNA"/>
</dbReference>
<evidence type="ECO:0000256" key="1">
    <source>
        <dbReference type="ARBA" id="ARBA00006806"/>
    </source>
</evidence>
<dbReference type="SUPFAM" id="SSF46934">
    <property type="entry name" value="UBA-like"/>
    <property type="match status" value="1"/>
</dbReference>
<proteinExistence type="inferred from homology"/>
<keyword evidence="7" id="KW-0963">Cytoplasm</keyword>
<keyword evidence="7" id="KW-0493">Microtubule</keyword>
<keyword evidence="6" id="KW-0547">Nucleotide-binding</keyword>
<feature type="active site" description="Glycyl thioester intermediate" evidence="5">
    <location>
        <position position="164"/>
    </location>
</feature>
<name>A0A5N6NTX6_9ASTR</name>
<dbReference type="Pfam" id="PF00179">
    <property type="entry name" value="UQ_con"/>
    <property type="match status" value="1"/>
</dbReference>
<sequence>MATIRNLKIKTSSCKRLVKELHSYEKEVEREAAKTADMKEKGADPYDLKQQENVLAESRMMIPDCRKRLESSLTDLKGILAELEEANQKVGPEVTEAESIVVDVEKLFETTESYCNFWYPPKETSSSSSAAYRTADGYPFVPPKMKFTTKVWHPNISSQTGAICLDILKNNWSPALNLKTALISLQALLSTPEPNDPQDAVVAKQYLSDHATFVTTARRWTEDFAKASSSGFSGKVQRLVQMGFPEALVQKTLEAFGGDENMALERGVHAVHQLHLMTAHWHSNGHASEVEDG</sequence>
<evidence type="ECO:0000259" key="10">
    <source>
        <dbReference type="PROSITE" id="PS50127"/>
    </source>
</evidence>
<feature type="coiled-coil region" evidence="8">
    <location>
        <begin position="14"/>
        <end position="41"/>
    </location>
</feature>
<dbReference type="Pfam" id="PF02970">
    <property type="entry name" value="TBCA"/>
    <property type="match status" value="1"/>
</dbReference>
<dbReference type="Gene3D" id="1.10.8.10">
    <property type="entry name" value="DNA helicase RuvA subunit, C-terminal domain"/>
    <property type="match status" value="1"/>
</dbReference>
<dbReference type="InterPro" id="IPR009060">
    <property type="entry name" value="UBA-like_sf"/>
</dbReference>
<comment type="similarity">
    <text evidence="6">Belongs to the ubiquitin-conjugating enzyme family.</text>
</comment>
<dbReference type="OrthoDB" id="296187at2759"/>
<dbReference type="PANTHER" id="PTHR21500">
    <property type="entry name" value="TUBULIN-SPECIFIC CHAPERONE A"/>
    <property type="match status" value="1"/>
</dbReference>
<dbReference type="PANTHER" id="PTHR21500:SF0">
    <property type="entry name" value="TUBULIN-SPECIFIC CHAPERONE A"/>
    <property type="match status" value="1"/>
</dbReference>
<dbReference type="GO" id="GO:0007021">
    <property type="term" value="P:tubulin complex assembly"/>
    <property type="evidence" value="ECO:0007669"/>
    <property type="project" value="UniProtKB-UniRule"/>
</dbReference>
<keyword evidence="12" id="KW-1185">Reference proteome</keyword>
<evidence type="ECO:0000256" key="7">
    <source>
        <dbReference type="RuleBase" id="RU364030"/>
    </source>
</evidence>
<dbReference type="PROSITE" id="PS50030">
    <property type="entry name" value="UBA"/>
    <property type="match status" value="1"/>
</dbReference>
<gene>
    <name evidence="11" type="ORF">E3N88_17113</name>
</gene>
<dbReference type="GO" id="GO:0048487">
    <property type="term" value="F:beta-tubulin binding"/>
    <property type="evidence" value="ECO:0007669"/>
    <property type="project" value="InterPro"/>
</dbReference>
<dbReference type="InterPro" id="IPR000608">
    <property type="entry name" value="UBC"/>
</dbReference>
<evidence type="ECO:0000256" key="8">
    <source>
        <dbReference type="SAM" id="Coils"/>
    </source>
</evidence>
<evidence type="ECO:0000256" key="2">
    <source>
        <dbReference type="ARBA" id="ARBA00022679"/>
    </source>
</evidence>
<dbReference type="GO" id="GO:0005524">
    <property type="term" value="F:ATP binding"/>
    <property type="evidence" value="ECO:0007669"/>
    <property type="project" value="UniProtKB-UniRule"/>
</dbReference>
<evidence type="ECO:0000313" key="12">
    <source>
        <dbReference type="Proteomes" id="UP000326396"/>
    </source>
</evidence>
<dbReference type="PROSITE" id="PS00183">
    <property type="entry name" value="UBC_1"/>
    <property type="match status" value="1"/>
</dbReference>
<dbReference type="InterPro" id="IPR004226">
    <property type="entry name" value="TBCA"/>
</dbReference>
<dbReference type="GO" id="GO:0007023">
    <property type="term" value="P:post-chaperonin tubulin folding pathway"/>
    <property type="evidence" value="ECO:0007669"/>
    <property type="project" value="UniProtKB-UniRule"/>
</dbReference>
<dbReference type="Gene3D" id="1.20.58.90">
    <property type="match status" value="1"/>
</dbReference>
<organism evidence="11 12">
    <name type="scientific">Mikania micrantha</name>
    <name type="common">bitter vine</name>
    <dbReference type="NCBI Taxonomy" id="192012"/>
    <lineage>
        <taxon>Eukaryota</taxon>
        <taxon>Viridiplantae</taxon>
        <taxon>Streptophyta</taxon>
        <taxon>Embryophyta</taxon>
        <taxon>Tracheophyta</taxon>
        <taxon>Spermatophyta</taxon>
        <taxon>Magnoliopsida</taxon>
        <taxon>eudicotyledons</taxon>
        <taxon>Gunneridae</taxon>
        <taxon>Pentapetalae</taxon>
        <taxon>asterids</taxon>
        <taxon>campanulids</taxon>
        <taxon>Asterales</taxon>
        <taxon>Asteraceae</taxon>
        <taxon>Asteroideae</taxon>
        <taxon>Heliantheae alliance</taxon>
        <taxon>Eupatorieae</taxon>
        <taxon>Mikania</taxon>
    </lineage>
</organism>
<comment type="subcellular location">
    <subcellularLocation>
        <location evidence="7">Cytoplasm</location>
        <location evidence="7">Cytoskeleton</location>
    </subcellularLocation>
</comment>
<dbReference type="GO" id="GO:0016740">
    <property type="term" value="F:transferase activity"/>
    <property type="evidence" value="ECO:0007669"/>
    <property type="project" value="UniProtKB-KW"/>
</dbReference>
<dbReference type="FunFam" id="1.20.58.90:FF:000011">
    <property type="entry name" value="Tubulin-specific chaperone A"/>
    <property type="match status" value="1"/>
</dbReference>
<comment type="subunit">
    <text evidence="7">Supercomplex made of cofactors A to E. Cofactors A and D function by capturing and stabilizing tubulin in a quasi-native conformation. Cofactor E binds to the cofactor D-tubulin complex; interaction with cofactor C then causes the release of tubulin polypeptides that are committed to the native state.</text>
</comment>
<evidence type="ECO:0000256" key="3">
    <source>
        <dbReference type="ARBA" id="ARBA00022786"/>
    </source>
</evidence>
<dbReference type="SUPFAM" id="SSF54495">
    <property type="entry name" value="UBC-like"/>
    <property type="match status" value="1"/>
</dbReference>
<protein>
    <recommendedName>
        <fullName evidence="7">Tubulin-specific chaperone A</fullName>
    </recommendedName>
</protein>
<dbReference type="GO" id="GO:0005874">
    <property type="term" value="C:microtubule"/>
    <property type="evidence" value="ECO:0007669"/>
    <property type="project" value="UniProtKB-KW"/>
</dbReference>
<comment type="caution">
    <text evidence="11">The sequence shown here is derived from an EMBL/GenBank/DDBJ whole genome shotgun (WGS) entry which is preliminary data.</text>
</comment>